<gene>
    <name evidence="2" type="primary">A03p010820.1_BraROA</name>
    <name evidence="2" type="ORF">IGI04_009624</name>
</gene>
<reference evidence="2 3" key="1">
    <citation type="submission" date="2021-03" db="EMBL/GenBank/DDBJ databases">
        <authorList>
            <person name="King G.J."/>
            <person name="Bancroft I."/>
            <person name="Baten A."/>
            <person name="Bloomfield J."/>
            <person name="Borpatragohain P."/>
            <person name="He Z."/>
            <person name="Irish N."/>
            <person name="Irwin J."/>
            <person name="Liu K."/>
            <person name="Mauleon R.P."/>
            <person name="Moore J."/>
            <person name="Morris R."/>
            <person name="Ostergaard L."/>
            <person name="Wang B."/>
            <person name="Wells R."/>
        </authorList>
    </citation>
    <scope>NUCLEOTIDE SEQUENCE [LARGE SCALE GENOMIC DNA]</scope>
    <source>
        <strain evidence="2">R-o-18</strain>
        <tissue evidence="2">Leaf</tissue>
    </source>
</reference>
<name>A0ABQ7MXV3_BRACM</name>
<feature type="region of interest" description="Disordered" evidence="1">
    <location>
        <begin position="167"/>
        <end position="207"/>
    </location>
</feature>
<feature type="region of interest" description="Disordered" evidence="1">
    <location>
        <begin position="21"/>
        <end position="61"/>
    </location>
</feature>
<feature type="compositionally biased region" description="Acidic residues" evidence="1">
    <location>
        <begin position="41"/>
        <end position="55"/>
    </location>
</feature>
<dbReference type="Pfam" id="PF02325">
    <property type="entry name" value="CCB3_YggT"/>
    <property type="match status" value="1"/>
</dbReference>
<evidence type="ECO:0000313" key="3">
    <source>
        <dbReference type="Proteomes" id="UP000823674"/>
    </source>
</evidence>
<dbReference type="EMBL" id="JADBGQ010000003">
    <property type="protein sequence ID" value="KAG5403505.1"/>
    <property type="molecule type" value="Genomic_DNA"/>
</dbReference>
<feature type="compositionally biased region" description="Low complexity" evidence="1">
    <location>
        <begin position="26"/>
        <end position="38"/>
    </location>
</feature>
<accession>A0ABQ7MXV3</accession>
<sequence>MSTEMDRIESYVLNVSGDHLYDRSSSESFSSPSSSIGRNSDDDDDGEDGVGENEAESPYKCPLDLMESLEEALPVRKGISKYYNGKSKSFTNLAAGAASPLASSSSMKDVAKPENPYGRRRRNLLCHQIWENNKTTPRGRISKKQMMSSSRSALALAMAVAAGVMAGEGSSSGGDSSTGTSPTISGSLPRKMMLPPLHPRSQGSSGNLKSSGFCAWRSYSVADIPRCFPTTANGIGSTDSFPLDEKSQSSAAMEASANEPAMKILKSSPSGPIPNFFVSLSSAFTQTPLVRPNKPSLLLPPPASDSVKLIQDLHRSLVSVTEKFSGFFHSLASRNPLFQEAVRLSSEFRCLCDEIRLRNTTRVSFAMANHGFAAVLPGDSVAGLVVANGLINFLNIYSNVLVVRLVLTWFPTAPPAIVSPLSTLCDPYLNIFRGVIPPLGGLDLSPILAFLVLNAFTSSAMALPCELPPAEGAASPSSLETKWMRRRRLTSNKDHRPSSASIN</sequence>
<feature type="compositionally biased region" description="Low complexity" evidence="1">
    <location>
        <begin position="167"/>
        <end position="187"/>
    </location>
</feature>
<protein>
    <recommendedName>
        <fullName evidence="4">YGGT family protein</fullName>
    </recommendedName>
</protein>
<evidence type="ECO:0000256" key="1">
    <source>
        <dbReference type="SAM" id="MobiDB-lite"/>
    </source>
</evidence>
<organism evidence="2 3">
    <name type="scientific">Brassica rapa subsp. trilocularis</name>
    <dbReference type="NCBI Taxonomy" id="1813537"/>
    <lineage>
        <taxon>Eukaryota</taxon>
        <taxon>Viridiplantae</taxon>
        <taxon>Streptophyta</taxon>
        <taxon>Embryophyta</taxon>
        <taxon>Tracheophyta</taxon>
        <taxon>Spermatophyta</taxon>
        <taxon>Magnoliopsida</taxon>
        <taxon>eudicotyledons</taxon>
        <taxon>Gunneridae</taxon>
        <taxon>Pentapetalae</taxon>
        <taxon>rosids</taxon>
        <taxon>malvids</taxon>
        <taxon>Brassicales</taxon>
        <taxon>Brassicaceae</taxon>
        <taxon>Brassiceae</taxon>
        <taxon>Brassica</taxon>
    </lineage>
</organism>
<keyword evidence="3" id="KW-1185">Reference proteome</keyword>
<dbReference type="PANTHER" id="PTHR33219:SF14">
    <property type="entry name" value="PROTEIN COFACTOR ASSEMBLY OF COMPLEX C SUBUNIT B CCB3, CHLOROPLASTIC-RELATED"/>
    <property type="match status" value="1"/>
</dbReference>
<dbReference type="Proteomes" id="UP000823674">
    <property type="component" value="Chromosome A03"/>
</dbReference>
<evidence type="ECO:0000313" key="2">
    <source>
        <dbReference type="EMBL" id="KAG5403505.1"/>
    </source>
</evidence>
<dbReference type="PANTHER" id="PTHR33219">
    <property type="entry name" value="YLMG HOMOLOG PROTEIN 2, CHLOROPLASTIC"/>
    <property type="match status" value="1"/>
</dbReference>
<dbReference type="InterPro" id="IPR003425">
    <property type="entry name" value="CCB3/YggT"/>
</dbReference>
<proteinExistence type="predicted"/>
<evidence type="ECO:0008006" key="4">
    <source>
        <dbReference type="Google" id="ProtNLM"/>
    </source>
</evidence>
<comment type="caution">
    <text evidence="2">The sequence shown here is derived from an EMBL/GenBank/DDBJ whole genome shotgun (WGS) entry which is preliminary data.</text>
</comment>